<protein>
    <submittedName>
        <fullName evidence="1">Uncharacterized protein</fullName>
    </submittedName>
</protein>
<keyword evidence="2" id="KW-1185">Reference proteome</keyword>
<sequence>MLYDRGHDNVVPNLNRVNDIDVATYHFISQDNVLLIVDENQNDAYMSINEASPLGPINPSSIQEAETEKSAPWIVRKLVGSMTGRIVMSSIETLRASGTSVVCLSPWGDSSPLLLPCIRFRDLAVHTVIAATGGMAAVAAPVMGPVSDAVVSTFGDTILVQIGVHVGFDLTTKVANDLVLDKAIKEAIPIHSKRLETTSIKTLLITLKYKHTMEDAALGFYRSSIHQLVDSLAFELQLTRDPIEIPRYFRL</sequence>
<evidence type="ECO:0000313" key="1">
    <source>
        <dbReference type="EMBL" id="KAJ3476817.1"/>
    </source>
</evidence>
<dbReference type="EMBL" id="JANAWD010000664">
    <property type="protein sequence ID" value="KAJ3476817.1"/>
    <property type="molecule type" value="Genomic_DNA"/>
</dbReference>
<organism evidence="1 2">
    <name type="scientific">Meripilus lineatus</name>
    <dbReference type="NCBI Taxonomy" id="2056292"/>
    <lineage>
        <taxon>Eukaryota</taxon>
        <taxon>Fungi</taxon>
        <taxon>Dikarya</taxon>
        <taxon>Basidiomycota</taxon>
        <taxon>Agaricomycotina</taxon>
        <taxon>Agaricomycetes</taxon>
        <taxon>Polyporales</taxon>
        <taxon>Meripilaceae</taxon>
        <taxon>Meripilus</taxon>
    </lineage>
</organism>
<dbReference type="Proteomes" id="UP001212997">
    <property type="component" value="Unassembled WGS sequence"/>
</dbReference>
<dbReference type="AlphaFoldDB" id="A0AAD5YBH9"/>
<comment type="caution">
    <text evidence="1">The sequence shown here is derived from an EMBL/GenBank/DDBJ whole genome shotgun (WGS) entry which is preliminary data.</text>
</comment>
<name>A0AAD5YBH9_9APHY</name>
<accession>A0AAD5YBH9</accession>
<gene>
    <name evidence="1" type="ORF">NLI96_g10893</name>
</gene>
<reference evidence="1" key="1">
    <citation type="submission" date="2022-07" db="EMBL/GenBank/DDBJ databases">
        <title>Genome Sequence of Physisporinus lineatus.</title>
        <authorList>
            <person name="Buettner E."/>
        </authorList>
    </citation>
    <scope>NUCLEOTIDE SEQUENCE</scope>
    <source>
        <strain evidence="1">VT162</strain>
    </source>
</reference>
<proteinExistence type="predicted"/>
<evidence type="ECO:0000313" key="2">
    <source>
        <dbReference type="Proteomes" id="UP001212997"/>
    </source>
</evidence>